<name>A0ABV7ETY7_9GAMM</name>
<dbReference type="PANTHER" id="PTHR43875:SF15">
    <property type="entry name" value="TREHALOSE IMPORT ATP-BINDING PROTEIN SUGC"/>
    <property type="match status" value="1"/>
</dbReference>
<dbReference type="InterPro" id="IPR015853">
    <property type="entry name" value="ABC_transpr_FbpC"/>
</dbReference>
<comment type="caution">
    <text evidence="8">The sequence shown here is derived from an EMBL/GenBank/DDBJ whole genome shotgun (WGS) entry which is preliminary data.</text>
</comment>
<keyword evidence="3" id="KW-0547">Nucleotide-binding</keyword>
<evidence type="ECO:0000256" key="4">
    <source>
        <dbReference type="ARBA" id="ARBA00022840"/>
    </source>
</evidence>
<keyword evidence="4 8" id="KW-0067">ATP-binding</keyword>
<dbReference type="RefSeq" id="WP_380690885.1">
    <property type="nucleotide sequence ID" value="NZ_JBHRSS010000008.1"/>
</dbReference>
<evidence type="ECO:0000313" key="9">
    <source>
        <dbReference type="Proteomes" id="UP001595462"/>
    </source>
</evidence>
<keyword evidence="6" id="KW-0472">Membrane</keyword>
<evidence type="ECO:0000256" key="6">
    <source>
        <dbReference type="ARBA" id="ARBA00023136"/>
    </source>
</evidence>
<dbReference type="InterPro" id="IPR008995">
    <property type="entry name" value="Mo/tungstate-bd_C_term_dom"/>
</dbReference>
<evidence type="ECO:0000256" key="1">
    <source>
        <dbReference type="ARBA" id="ARBA00022448"/>
    </source>
</evidence>
<keyword evidence="2" id="KW-1003">Cell membrane</keyword>
<proteinExistence type="predicted"/>
<dbReference type="Gene3D" id="2.40.50.140">
    <property type="entry name" value="Nucleic acid-binding proteins"/>
    <property type="match status" value="1"/>
</dbReference>
<dbReference type="PANTHER" id="PTHR43875">
    <property type="entry name" value="MALTODEXTRIN IMPORT ATP-BINDING PROTEIN MSMX"/>
    <property type="match status" value="1"/>
</dbReference>
<dbReference type="InterPro" id="IPR017871">
    <property type="entry name" value="ABC_transporter-like_CS"/>
</dbReference>
<dbReference type="Proteomes" id="UP001595462">
    <property type="component" value="Unassembled WGS sequence"/>
</dbReference>
<evidence type="ECO:0000256" key="3">
    <source>
        <dbReference type="ARBA" id="ARBA00022741"/>
    </source>
</evidence>
<dbReference type="Pfam" id="PF08402">
    <property type="entry name" value="TOBE_2"/>
    <property type="match status" value="1"/>
</dbReference>
<dbReference type="GO" id="GO:0005524">
    <property type="term" value="F:ATP binding"/>
    <property type="evidence" value="ECO:0007669"/>
    <property type="project" value="UniProtKB-KW"/>
</dbReference>
<gene>
    <name evidence="8" type="ORF">ACFOSU_15710</name>
</gene>
<dbReference type="Gene3D" id="2.40.50.100">
    <property type="match status" value="1"/>
</dbReference>
<evidence type="ECO:0000256" key="5">
    <source>
        <dbReference type="ARBA" id="ARBA00022967"/>
    </source>
</evidence>
<dbReference type="EMBL" id="JBHRSS010000008">
    <property type="protein sequence ID" value="MFC3105328.1"/>
    <property type="molecule type" value="Genomic_DNA"/>
</dbReference>
<dbReference type="SMART" id="SM00382">
    <property type="entry name" value="AAA"/>
    <property type="match status" value="1"/>
</dbReference>
<sequence length="364" mass="40019">MTLSLEHVRKVVGGETHIHDLSLSVDPGSFNVLLGLTLAGKTTVMRLMAGLDQPTGGRVVMNGRDVTGVPVRKRNVAMVYQQFINYPSMNVYDNIASPLKLARLKKHEIRERVEREAERLHIEHLLTRMPSELSGGQQQRLAMARALVRDAELLLMDEPLVNLDYKLREDLRVEMREIFSQREAIVVYATTDPMEALSLGGNTAVLDRGRLIQYGVTPTVYHQPATVPVTQVFSDPPMNLLPGVLDDGQLRIAGGDAITAPAHLRELPPGSYRIGIRPVHVSVSAPVAECLTIRGEVDVAEVAGSETFIHMSAGDNHWVVQQPGVHVLPIGKTLDVHVESRHLFAYGSDDQLMAAPTRRLANAG</sequence>
<dbReference type="Gene3D" id="3.40.50.300">
    <property type="entry name" value="P-loop containing nucleotide triphosphate hydrolases"/>
    <property type="match status" value="1"/>
</dbReference>
<keyword evidence="1" id="KW-0813">Transport</keyword>
<dbReference type="CDD" id="cd03259">
    <property type="entry name" value="ABC_Carb_Solutes_like"/>
    <property type="match status" value="1"/>
</dbReference>
<dbReference type="InterPro" id="IPR012340">
    <property type="entry name" value="NA-bd_OB-fold"/>
</dbReference>
<dbReference type="SUPFAM" id="SSF52540">
    <property type="entry name" value="P-loop containing nucleoside triphosphate hydrolases"/>
    <property type="match status" value="1"/>
</dbReference>
<dbReference type="PROSITE" id="PS00211">
    <property type="entry name" value="ABC_TRANSPORTER_1"/>
    <property type="match status" value="1"/>
</dbReference>
<dbReference type="InterPro" id="IPR027417">
    <property type="entry name" value="P-loop_NTPase"/>
</dbReference>
<evidence type="ECO:0000313" key="8">
    <source>
        <dbReference type="EMBL" id="MFC3105328.1"/>
    </source>
</evidence>
<dbReference type="PROSITE" id="PS50893">
    <property type="entry name" value="ABC_TRANSPORTER_2"/>
    <property type="match status" value="1"/>
</dbReference>
<accession>A0ABV7ETY7</accession>
<evidence type="ECO:0000259" key="7">
    <source>
        <dbReference type="PROSITE" id="PS50893"/>
    </source>
</evidence>
<dbReference type="SUPFAM" id="SSF50331">
    <property type="entry name" value="MOP-like"/>
    <property type="match status" value="1"/>
</dbReference>
<feature type="domain" description="ABC transporter" evidence="7">
    <location>
        <begin position="3"/>
        <end position="233"/>
    </location>
</feature>
<keyword evidence="5" id="KW-1278">Translocase</keyword>
<dbReference type="InterPro" id="IPR047641">
    <property type="entry name" value="ABC_transpr_MalK/UgpC-like"/>
</dbReference>
<protein>
    <submittedName>
        <fullName evidence="8">ABC transporter ATP-binding protein</fullName>
    </submittedName>
</protein>
<dbReference type="InterPro" id="IPR003593">
    <property type="entry name" value="AAA+_ATPase"/>
</dbReference>
<dbReference type="Pfam" id="PF00005">
    <property type="entry name" value="ABC_tran"/>
    <property type="match status" value="1"/>
</dbReference>
<evidence type="ECO:0000256" key="2">
    <source>
        <dbReference type="ARBA" id="ARBA00022475"/>
    </source>
</evidence>
<keyword evidence="9" id="KW-1185">Reference proteome</keyword>
<dbReference type="InterPro" id="IPR003439">
    <property type="entry name" value="ABC_transporter-like_ATP-bd"/>
</dbReference>
<organism evidence="8 9">
    <name type="scientific">Salinisphaera aquimarina</name>
    <dbReference type="NCBI Taxonomy" id="2094031"/>
    <lineage>
        <taxon>Bacteria</taxon>
        <taxon>Pseudomonadati</taxon>
        <taxon>Pseudomonadota</taxon>
        <taxon>Gammaproteobacteria</taxon>
        <taxon>Salinisphaerales</taxon>
        <taxon>Salinisphaeraceae</taxon>
        <taxon>Salinisphaera</taxon>
    </lineage>
</organism>
<dbReference type="InterPro" id="IPR013611">
    <property type="entry name" value="Transp-assoc_OB_typ2"/>
</dbReference>
<reference evidence="9" key="1">
    <citation type="journal article" date="2019" name="Int. J. Syst. Evol. Microbiol.">
        <title>The Global Catalogue of Microorganisms (GCM) 10K type strain sequencing project: providing services to taxonomists for standard genome sequencing and annotation.</title>
        <authorList>
            <consortium name="The Broad Institute Genomics Platform"/>
            <consortium name="The Broad Institute Genome Sequencing Center for Infectious Disease"/>
            <person name="Wu L."/>
            <person name="Ma J."/>
        </authorList>
    </citation>
    <scope>NUCLEOTIDE SEQUENCE [LARGE SCALE GENOMIC DNA]</scope>
    <source>
        <strain evidence="9">KCTC 52640</strain>
    </source>
</reference>